<dbReference type="KEGG" id="jde:Jden_1000"/>
<dbReference type="Proteomes" id="UP000000628">
    <property type="component" value="Chromosome"/>
</dbReference>
<protein>
    <submittedName>
        <fullName evidence="5">DNA protecting protein DprA</fullName>
    </submittedName>
</protein>
<dbReference type="PANTHER" id="PTHR43022:SF1">
    <property type="entry name" value="PROTEIN SMF"/>
    <property type="match status" value="1"/>
</dbReference>
<dbReference type="InterPro" id="IPR041614">
    <property type="entry name" value="DprA_WH"/>
</dbReference>
<dbReference type="Gene3D" id="3.40.50.450">
    <property type="match status" value="1"/>
</dbReference>
<sequence length="395" mass="42903">MWSLVRDAADEGSLRSVRALTTLADMLGYDSAQQRTGLAKWAQRWNARMPAVDNERDLRAARTLGAHLLTPSHPHWPRQLDDLAETSPWLLWVRGKSSMVNADASVSIVGTRTPSAYGDYVAHAILAGISTSKILVVSGGAYGIDAHVHRGSLEHNLPSVAVLAGGVDRLYPQGNKKLLQRLIDHGALVSEMPVGVAPSRVRFLRRNRIIAGLGDVTTVIEAAWRSGSLSTAHHAAGLGRAVMAVPGPVTSAQSAGCHRLIAEGYAALLGHPADLEAIVNHRSSDRRERHADIGSDQRENSHAEPGVQRAGDMTGSHRQDDLFSRESDSLHEGERLVYDALSPFRARFIDDLVAASGLSHLEVREILGILELKQLVICEQQGYRRVAENRSPGKY</sequence>
<evidence type="ECO:0000256" key="2">
    <source>
        <dbReference type="SAM" id="MobiDB-lite"/>
    </source>
</evidence>
<dbReference type="Pfam" id="PF17782">
    <property type="entry name" value="WHD_DprA"/>
    <property type="match status" value="1"/>
</dbReference>
<dbReference type="NCBIfam" id="TIGR00732">
    <property type="entry name" value="dprA"/>
    <property type="match status" value="1"/>
</dbReference>
<feature type="domain" description="Smf/DprA SLOG" evidence="3">
    <location>
        <begin position="68"/>
        <end position="275"/>
    </location>
</feature>
<dbReference type="EMBL" id="CP001706">
    <property type="protein sequence ID" value="ACV08656.1"/>
    <property type="molecule type" value="Genomic_DNA"/>
</dbReference>
<feature type="compositionally biased region" description="Basic and acidic residues" evidence="2">
    <location>
        <begin position="315"/>
        <end position="327"/>
    </location>
</feature>
<comment type="similarity">
    <text evidence="1">Belongs to the DprA/Smf family.</text>
</comment>
<proteinExistence type="inferred from homology"/>
<evidence type="ECO:0000259" key="3">
    <source>
        <dbReference type="Pfam" id="PF02481"/>
    </source>
</evidence>
<dbReference type="PANTHER" id="PTHR43022">
    <property type="entry name" value="PROTEIN SMF"/>
    <property type="match status" value="1"/>
</dbReference>
<reference evidence="5 6" key="1">
    <citation type="journal article" date="2009" name="Stand. Genomic Sci.">
        <title>Complete genome sequence of Jonesia denitrificans type strain (Prevot 55134).</title>
        <authorList>
            <person name="Pukall R."/>
            <person name="Gehrich-Schroter G."/>
            <person name="Lapidus A."/>
            <person name="Nolan M."/>
            <person name="Glavina Del Rio T."/>
            <person name="Lucas S."/>
            <person name="Chen F."/>
            <person name="Tice H."/>
            <person name="Pitluck S."/>
            <person name="Cheng J.F."/>
            <person name="Copeland A."/>
            <person name="Saunders E."/>
            <person name="Brettin T."/>
            <person name="Detter J.C."/>
            <person name="Bruce D."/>
            <person name="Goodwin L."/>
            <person name="Pati A."/>
            <person name="Ivanova N."/>
            <person name="Mavromatis K."/>
            <person name="Ovchinnikova G."/>
            <person name="Chen A."/>
            <person name="Palaniappan K."/>
            <person name="Land M."/>
            <person name="Hauser L."/>
            <person name="Chang Y.J."/>
            <person name="Jeffries C.D."/>
            <person name="Chain P."/>
            <person name="Goker M."/>
            <person name="Bristow J."/>
            <person name="Eisen J.A."/>
            <person name="Markowitz V."/>
            <person name="Hugenholtz P."/>
            <person name="Kyrpides N.C."/>
            <person name="Klenk H.P."/>
            <person name="Han C."/>
        </authorList>
    </citation>
    <scope>NUCLEOTIDE SEQUENCE [LARGE SCALE GENOMIC DNA]</scope>
    <source>
        <strain evidence="6">ATCC 14870 / DSM 20603 / BCRC 15368 / CIP 55.134 / JCM 11481 / NBRC 15587 / NCTC 10816 / Prevot 55134</strain>
    </source>
</reference>
<keyword evidence="6" id="KW-1185">Reference proteome</keyword>
<dbReference type="GO" id="GO:0009294">
    <property type="term" value="P:DNA-mediated transformation"/>
    <property type="evidence" value="ECO:0007669"/>
    <property type="project" value="InterPro"/>
</dbReference>
<dbReference type="AlphaFoldDB" id="C7R3C0"/>
<dbReference type="Pfam" id="PF02481">
    <property type="entry name" value="DNA_processg_A"/>
    <property type="match status" value="1"/>
</dbReference>
<dbReference type="HOGENOM" id="CLU_029601_2_3_11"/>
<dbReference type="Gene3D" id="1.10.10.10">
    <property type="entry name" value="Winged helix-like DNA-binding domain superfamily/Winged helix DNA-binding domain"/>
    <property type="match status" value="1"/>
</dbReference>
<dbReference type="InterPro" id="IPR003488">
    <property type="entry name" value="DprA"/>
</dbReference>
<dbReference type="STRING" id="471856.Jden_1000"/>
<evidence type="ECO:0000313" key="5">
    <source>
        <dbReference type="EMBL" id="ACV08656.1"/>
    </source>
</evidence>
<dbReference type="SUPFAM" id="SSF102405">
    <property type="entry name" value="MCP/YpsA-like"/>
    <property type="match status" value="1"/>
</dbReference>
<gene>
    <name evidence="5" type="ordered locus">Jden_1000</name>
</gene>
<evidence type="ECO:0000259" key="4">
    <source>
        <dbReference type="Pfam" id="PF17782"/>
    </source>
</evidence>
<feature type="compositionally biased region" description="Basic and acidic residues" evidence="2">
    <location>
        <begin position="283"/>
        <end position="302"/>
    </location>
</feature>
<dbReference type="InterPro" id="IPR057666">
    <property type="entry name" value="DrpA_SLOG"/>
</dbReference>
<feature type="domain" description="DprA winged helix" evidence="4">
    <location>
        <begin position="327"/>
        <end position="376"/>
    </location>
</feature>
<name>C7R3C0_JONDD</name>
<feature type="region of interest" description="Disordered" evidence="2">
    <location>
        <begin position="283"/>
        <end position="327"/>
    </location>
</feature>
<organism evidence="5 6">
    <name type="scientific">Jonesia denitrificans (strain ATCC 14870 / DSM 20603 / BCRC 15368 / CIP 55.134 / JCM 11481 / NBRC 15587 / NCTC 10816 / Prevot 55134)</name>
    <name type="common">Listeria denitrificans</name>
    <dbReference type="NCBI Taxonomy" id="471856"/>
    <lineage>
        <taxon>Bacteria</taxon>
        <taxon>Bacillati</taxon>
        <taxon>Actinomycetota</taxon>
        <taxon>Actinomycetes</taxon>
        <taxon>Micrococcales</taxon>
        <taxon>Jonesiaceae</taxon>
        <taxon>Jonesia</taxon>
    </lineage>
</organism>
<accession>C7R3C0</accession>
<dbReference type="eggNOG" id="COG0758">
    <property type="taxonomic scope" value="Bacteria"/>
</dbReference>
<evidence type="ECO:0000256" key="1">
    <source>
        <dbReference type="ARBA" id="ARBA00006525"/>
    </source>
</evidence>
<dbReference type="InterPro" id="IPR036388">
    <property type="entry name" value="WH-like_DNA-bd_sf"/>
</dbReference>
<evidence type="ECO:0000313" key="6">
    <source>
        <dbReference type="Proteomes" id="UP000000628"/>
    </source>
</evidence>